<protein>
    <submittedName>
        <fullName evidence="1">Uncharacterized protein</fullName>
    </submittedName>
</protein>
<sequence>MRYASAQAAATAEPPTLWQSIKKLNKDEDARRGLDVVANILAELGRQAAIKGQEMPDD</sequence>
<dbReference type="Proteomes" id="UP001241056">
    <property type="component" value="Unassembled WGS sequence"/>
</dbReference>
<evidence type="ECO:0000313" key="2">
    <source>
        <dbReference type="Proteomes" id="UP001241056"/>
    </source>
</evidence>
<proteinExistence type="predicted"/>
<evidence type="ECO:0000313" key="1">
    <source>
        <dbReference type="EMBL" id="MDM7858615.1"/>
    </source>
</evidence>
<organism evidence="1 2">
    <name type="scientific">Thiopseudomonas acetoxidans</name>
    <dbReference type="NCBI Taxonomy" id="3041622"/>
    <lineage>
        <taxon>Bacteria</taxon>
        <taxon>Pseudomonadati</taxon>
        <taxon>Pseudomonadota</taxon>
        <taxon>Gammaproteobacteria</taxon>
        <taxon>Pseudomonadales</taxon>
        <taxon>Pseudomonadaceae</taxon>
        <taxon>Thiopseudomonas</taxon>
    </lineage>
</organism>
<dbReference type="RefSeq" id="WP_289411381.1">
    <property type="nucleotide sequence ID" value="NZ_JAUCDY010000013.1"/>
</dbReference>
<dbReference type="EMBL" id="JAUCDY010000013">
    <property type="protein sequence ID" value="MDM7858615.1"/>
    <property type="molecule type" value="Genomic_DNA"/>
</dbReference>
<reference evidence="1 2" key="1">
    <citation type="submission" date="2023-06" db="EMBL/GenBank/DDBJ databases">
        <title>Thiopseudomonas sp. CY1220 draft genome sequence.</title>
        <authorList>
            <person name="Zhao G."/>
            <person name="An M."/>
        </authorList>
    </citation>
    <scope>NUCLEOTIDE SEQUENCE [LARGE SCALE GENOMIC DNA]</scope>
    <source>
        <strain evidence="1 2">CY1220</strain>
    </source>
</reference>
<comment type="caution">
    <text evidence="1">The sequence shown here is derived from an EMBL/GenBank/DDBJ whole genome shotgun (WGS) entry which is preliminary data.</text>
</comment>
<accession>A0ABT7SR10</accession>
<name>A0ABT7SR10_9GAMM</name>
<gene>
    <name evidence="1" type="ORF">QEZ41_10090</name>
</gene>
<keyword evidence="2" id="KW-1185">Reference proteome</keyword>